<evidence type="ECO:0000313" key="3">
    <source>
        <dbReference type="EMBL" id="CAH3156718.1"/>
    </source>
</evidence>
<organism evidence="3 4">
    <name type="scientific">Porites lobata</name>
    <dbReference type="NCBI Taxonomy" id="104759"/>
    <lineage>
        <taxon>Eukaryota</taxon>
        <taxon>Metazoa</taxon>
        <taxon>Cnidaria</taxon>
        <taxon>Anthozoa</taxon>
        <taxon>Hexacorallia</taxon>
        <taxon>Scleractinia</taxon>
        <taxon>Fungiina</taxon>
        <taxon>Poritidae</taxon>
        <taxon>Porites</taxon>
    </lineage>
</organism>
<keyword evidence="4" id="KW-1185">Reference proteome</keyword>
<feature type="non-terminal residue" evidence="3">
    <location>
        <position position="1"/>
    </location>
</feature>
<reference evidence="3 4" key="1">
    <citation type="submission" date="2022-05" db="EMBL/GenBank/DDBJ databases">
        <authorList>
            <consortium name="Genoscope - CEA"/>
            <person name="William W."/>
        </authorList>
    </citation>
    <scope>NUCLEOTIDE SEQUENCE [LARGE SCALE GENOMIC DNA]</scope>
</reference>
<gene>
    <name evidence="3" type="ORF">PLOB_00001958</name>
</gene>
<dbReference type="SUPFAM" id="SSF54236">
    <property type="entry name" value="Ubiquitin-like"/>
    <property type="match status" value="1"/>
</dbReference>
<dbReference type="InterPro" id="IPR001012">
    <property type="entry name" value="UBX_dom"/>
</dbReference>
<dbReference type="Proteomes" id="UP001159405">
    <property type="component" value="Unassembled WGS sequence"/>
</dbReference>
<name>A0ABN8Q3X7_9CNID</name>
<comment type="caution">
    <text evidence="3">The sequence shown here is derived from an EMBL/GenBank/DDBJ whole genome shotgun (WGS) entry which is preliminary data.</text>
</comment>
<feature type="domain" description="UBX" evidence="2">
    <location>
        <begin position="62"/>
        <end position="137"/>
    </location>
</feature>
<proteinExistence type="predicted"/>
<evidence type="ECO:0000313" key="4">
    <source>
        <dbReference type="Proteomes" id="UP001159405"/>
    </source>
</evidence>
<dbReference type="PROSITE" id="PS50033">
    <property type="entry name" value="UBX"/>
    <property type="match status" value="1"/>
</dbReference>
<sequence length="145" mass="16987">FLRTNRELREQQDREYQESLAQDQERERQREEERQQREVIYDSVTLIIKYLAREGLPPEPLENENTLTVRIRGPNGNSVLRTFFNHETTQVLFRAAFALLSLPSQDFVIHRHRGPPIHNDGSSLVDLSLNNYTVLIIEMQDESGP</sequence>
<dbReference type="PANTHER" id="PTHR23322">
    <property type="entry name" value="FAS-ASSOCIATED PROTEIN"/>
    <property type="match status" value="1"/>
</dbReference>
<feature type="region of interest" description="Disordered" evidence="1">
    <location>
        <begin position="1"/>
        <end position="35"/>
    </location>
</feature>
<dbReference type="InterPro" id="IPR029071">
    <property type="entry name" value="Ubiquitin-like_domsf"/>
</dbReference>
<evidence type="ECO:0000259" key="2">
    <source>
        <dbReference type="PROSITE" id="PS50033"/>
    </source>
</evidence>
<evidence type="ECO:0000256" key="1">
    <source>
        <dbReference type="SAM" id="MobiDB-lite"/>
    </source>
</evidence>
<dbReference type="InterPro" id="IPR050730">
    <property type="entry name" value="UBX_domain-protein"/>
</dbReference>
<dbReference type="EMBL" id="CALNXK010000105">
    <property type="protein sequence ID" value="CAH3156718.1"/>
    <property type="molecule type" value="Genomic_DNA"/>
</dbReference>
<protein>
    <recommendedName>
        <fullName evidence="2">UBX domain-containing protein</fullName>
    </recommendedName>
</protein>
<accession>A0ABN8Q3X7</accession>